<reference evidence="2 3" key="1">
    <citation type="submission" date="2018-03" db="EMBL/GenBank/DDBJ databases">
        <title>The draft genome of Sphingosinicella sp. GL-C-18.</title>
        <authorList>
            <person name="Liu L."/>
            <person name="Li L."/>
            <person name="Liang L."/>
            <person name="Zhang X."/>
            <person name="Wang T."/>
        </authorList>
    </citation>
    <scope>NUCLEOTIDE SEQUENCE [LARGE SCALE GENOMIC DNA]</scope>
    <source>
        <strain evidence="2 3">GL-C-18</strain>
    </source>
</reference>
<gene>
    <name evidence="2" type="ORF">C7I55_02175</name>
</gene>
<name>A0A2P7QZ31_9SPHN</name>
<dbReference type="InterPro" id="IPR029058">
    <property type="entry name" value="AB_hydrolase_fold"/>
</dbReference>
<organism evidence="2 3">
    <name type="scientific">Allosphingosinicella deserti</name>
    <dbReference type="NCBI Taxonomy" id="2116704"/>
    <lineage>
        <taxon>Bacteria</taxon>
        <taxon>Pseudomonadati</taxon>
        <taxon>Pseudomonadota</taxon>
        <taxon>Alphaproteobacteria</taxon>
        <taxon>Sphingomonadales</taxon>
        <taxon>Sphingomonadaceae</taxon>
        <taxon>Allosphingosinicella</taxon>
    </lineage>
</organism>
<dbReference type="AlphaFoldDB" id="A0A2P7QZ31"/>
<dbReference type="Proteomes" id="UP000241167">
    <property type="component" value="Unassembled WGS sequence"/>
</dbReference>
<dbReference type="GO" id="GO:0016787">
    <property type="term" value="F:hydrolase activity"/>
    <property type="evidence" value="ECO:0007669"/>
    <property type="project" value="UniProtKB-KW"/>
</dbReference>
<proteinExistence type="predicted"/>
<dbReference type="Gene3D" id="3.40.50.1820">
    <property type="entry name" value="alpha/beta hydrolase"/>
    <property type="match status" value="1"/>
</dbReference>
<accession>A0A2P7QZ31</accession>
<keyword evidence="3" id="KW-1185">Reference proteome</keyword>
<sequence>MQIFGHLRRAILGGIGLLSATFAQPVSAAPETVTIKADQRDLTLSVWRPEAPKAVIIFSHGGNGAPAAYEKLLETWKTAGFLVVAPLHTDSFKHPGPDHGLQTAFPIRIADFAAAEAWANEAAPGLPHAAAGHSYGSLTAMIGGGALDSMVHAKSRQIKAVIAFSSPGTIPGLINPASFSTLDVPLLMVTGDADVVPGFAADWKAHLLPFEAAPAGAKYAWIGTGVTHGLAGRDPAEDAALSNVVKLSLAFLEAHVVGNPAAVDALTSWKQSGAAVLRTR</sequence>
<evidence type="ECO:0000256" key="1">
    <source>
        <dbReference type="SAM" id="SignalP"/>
    </source>
</evidence>
<keyword evidence="1" id="KW-0732">Signal</keyword>
<dbReference type="SUPFAM" id="SSF53474">
    <property type="entry name" value="alpha/beta-Hydrolases"/>
    <property type="match status" value="1"/>
</dbReference>
<feature type="signal peptide" evidence="1">
    <location>
        <begin position="1"/>
        <end position="28"/>
    </location>
</feature>
<comment type="caution">
    <text evidence="2">The sequence shown here is derived from an EMBL/GenBank/DDBJ whole genome shotgun (WGS) entry which is preliminary data.</text>
</comment>
<feature type="chain" id="PRO_5015175247" evidence="1">
    <location>
        <begin position="29"/>
        <end position="280"/>
    </location>
</feature>
<keyword evidence="2" id="KW-0378">Hydrolase</keyword>
<evidence type="ECO:0000313" key="2">
    <source>
        <dbReference type="EMBL" id="PSJ43209.1"/>
    </source>
</evidence>
<dbReference type="EMBL" id="PXYI01000001">
    <property type="protein sequence ID" value="PSJ43209.1"/>
    <property type="molecule type" value="Genomic_DNA"/>
</dbReference>
<evidence type="ECO:0000313" key="3">
    <source>
        <dbReference type="Proteomes" id="UP000241167"/>
    </source>
</evidence>
<protein>
    <submittedName>
        <fullName evidence="2">Alpha/beta hydrolase</fullName>
    </submittedName>
</protein>